<dbReference type="Proteomes" id="UP000053558">
    <property type="component" value="Unassembled WGS sequence"/>
</dbReference>
<proteinExistence type="predicted"/>
<feature type="region of interest" description="Disordered" evidence="1">
    <location>
        <begin position="211"/>
        <end position="252"/>
    </location>
</feature>
<keyword evidence="2" id="KW-0472">Membrane</keyword>
<keyword evidence="4" id="KW-1185">Reference proteome</keyword>
<dbReference type="KEGG" id="cput:CONPUDRAFT_159489"/>
<dbReference type="GeneID" id="19204102"/>
<dbReference type="OrthoDB" id="2803160at2759"/>
<protein>
    <submittedName>
        <fullName evidence="3">Uncharacterized protein</fullName>
    </submittedName>
</protein>
<sequence length="265" mass="28820">MCAPIAIYYIEVSRGFPHPFFPTISPSLASAPRRRWGVSPLALALPVLWVLLIIRLWAHGFHKVLESLRRASFSSPIALEHLQDFIYFAYTFYIGLLEEPAVLEDDLAAVLSSSISSMQAVDAVYAPYVHELPYRIPASNSQLNLARPQLDVRLGSSSVSPVRFRFLSLSAFIRSSPVVGTPSLHLRLSPFVGPIAHLAFLFCPIKPPSGTLRNGTPSKPGPAAPSSRRKTPLSCAPAPPDTDGSAALPDGPFKEYKLMSSASND</sequence>
<reference evidence="4" key="1">
    <citation type="journal article" date="2012" name="Science">
        <title>The Paleozoic origin of enzymatic lignin decomposition reconstructed from 31 fungal genomes.</title>
        <authorList>
            <person name="Floudas D."/>
            <person name="Binder M."/>
            <person name="Riley R."/>
            <person name="Barry K."/>
            <person name="Blanchette R.A."/>
            <person name="Henrissat B."/>
            <person name="Martinez A.T."/>
            <person name="Otillar R."/>
            <person name="Spatafora J.W."/>
            <person name="Yadav J.S."/>
            <person name="Aerts A."/>
            <person name="Benoit I."/>
            <person name="Boyd A."/>
            <person name="Carlson A."/>
            <person name="Copeland A."/>
            <person name="Coutinho P.M."/>
            <person name="de Vries R.P."/>
            <person name="Ferreira P."/>
            <person name="Findley K."/>
            <person name="Foster B."/>
            <person name="Gaskell J."/>
            <person name="Glotzer D."/>
            <person name="Gorecki P."/>
            <person name="Heitman J."/>
            <person name="Hesse C."/>
            <person name="Hori C."/>
            <person name="Igarashi K."/>
            <person name="Jurgens J.A."/>
            <person name="Kallen N."/>
            <person name="Kersten P."/>
            <person name="Kohler A."/>
            <person name="Kuees U."/>
            <person name="Kumar T.K.A."/>
            <person name="Kuo A."/>
            <person name="LaButti K."/>
            <person name="Larrondo L.F."/>
            <person name="Lindquist E."/>
            <person name="Ling A."/>
            <person name="Lombard V."/>
            <person name="Lucas S."/>
            <person name="Lundell T."/>
            <person name="Martin R."/>
            <person name="McLaughlin D.J."/>
            <person name="Morgenstern I."/>
            <person name="Morin E."/>
            <person name="Murat C."/>
            <person name="Nagy L.G."/>
            <person name="Nolan M."/>
            <person name="Ohm R.A."/>
            <person name="Patyshakuliyeva A."/>
            <person name="Rokas A."/>
            <person name="Ruiz-Duenas F.J."/>
            <person name="Sabat G."/>
            <person name="Salamov A."/>
            <person name="Samejima M."/>
            <person name="Schmutz J."/>
            <person name="Slot J.C."/>
            <person name="St John F."/>
            <person name="Stenlid J."/>
            <person name="Sun H."/>
            <person name="Sun S."/>
            <person name="Syed K."/>
            <person name="Tsang A."/>
            <person name="Wiebenga A."/>
            <person name="Young D."/>
            <person name="Pisabarro A."/>
            <person name="Eastwood D.C."/>
            <person name="Martin F."/>
            <person name="Cullen D."/>
            <person name="Grigoriev I.V."/>
            <person name="Hibbett D.S."/>
        </authorList>
    </citation>
    <scope>NUCLEOTIDE SEQUENCE [LARGE SCALE GENOMIC DNA]</scope>
    <source>
        <strain evidence="4">RWD-64-598 SS2</strain>
    </source>
</reference>
<evidence type="ECO:0000313" key="4">
    <source>
        <dbReference type="Proteomes" id="UP000053558"/>
    </source>
</evidence>
<dbReference type="EMBL" id="JH711589">
    <property type="protein sequence ID" value="EIW75365.1"/>
    <property type="molecule type" value="Genomic_DNA"/>
</dbReference>
<evidence type="ECO:0000256" key="1">
    <source>
        <dbReference type="SAM" id="MobiDB-lite"/>
    </source>
</evidence>
<dbReference type="AlphaFoldDB" id="A0A5M3M9L7"/>
<gene>
    <name evidence="3" type="ORF">CONPUDRAFT_159489</name>
</gene>
<keyword evidence="2" id="KW-0812">Transmembrane</keyword>
<evidence type="ECO:0000256" key="2">
    <source>
        <dbReference type="SAM" id="Phobius"/>
    </source>
</evidence>
<feature type="transmembrane region" description="Helical" evidence="2">
    <location>
        <begin position="36"/>
        <end position="58"/>
    </location>
</feature>
<accession>A0A5M3M9L7</accession>
<keyword evidence="2" id="KW-1133">Transmembrane helix</keyword>
<organism evidence="3 4">
    <name type="scientific">Coniophora puteana (strain RWD-64-598)</name>
    <name type="common">Brown rot fungus</name>
    <dbReference type="NCBI Taxonomy" id="741705"/>
    <lineage>
        <taxon>Eukaryota</taxon>
        <taxon>Fungi</taxon>
        <taxon>Dikarya</taxon>
        <taxon>Basidiomycota</taxon>
        <taxon>Agaricomycotina</taxon>
        <taxon>Agaricomycetes</taxon>
        <taxon>Agaricomycetidae</taxon>
        <taxon>Boletales</taxon>
        <taxon>Coniophorineae</taxon>
        <taxon>Coniophoraceae</taxon>
        <taxon>Coniophora</taxon>
    </lineage>
</organism>
<comment type="caution">
    <text evidence="3">The sequence shown here is derived from an EMBL/GenBank/DDBJ whole genome shotgun (WGS) entry which is preliminary data.</text>
</comment>
<evidence type="ECO:0000313" key="3">
    <source>
        <dbReference type="EMBL" id="EIW75365.1"/>
    </source>
</evidence>
<dbReference type="RefSeq" id="XP_007774750.1">
    <property type="nucleotide sequence ID" value="XM_007776560.1"/>
</dbReference>
<name>A0A5M3M9L7_CONPW</name>